<organism evidence="1 2">
    <name type="scientific">Vitis vinifera</name>
    <name type="common">Grape</name>
    <dbReference type="NCBI Taxonomy" id="29760"/>
    <lineage>
        <taxon>Eukaryota</taxon>
        <taxon>Viridiplantae</taxon>
        <taxon>Streptophyta</taxon>
        <taxon>Embryophyta</taxon>
        <taxon>Tracheophyta</taxon>
        <taxon>Spermatophyta</taxon>
        <taxon>Magnoliopsida</taxon>
        <taxon>eudicotyledons</taxon>
        <taxon>Gunneridae</taxon>
        <taxon>Pentapetalae</taxon>
        <taxon>rosids</taxon>
        <taxon>Vitales</taxon>
        <taxon>Vitaceae</taxon>
        <taxon>Viteae</taxon>
        <taxon>Vitis</taxon>
    </lineage>
</organism>
<evidence type="ECO:0000313" key="1">
    <source>
        <dbReference type="EMBL" id="RVX14766.1"/>
    </source>
</evidence>
<gene>
    <name evidence="1" type="ORF">CK203_011849</name>
</gene>
<accession>A0A438K0M9</accession>
<comment type="caution">
    <text evidence="1">The sequence shown here is derived from an EMBL/GenBank/DDBJ whole genome shotgun (WGS) entry which is preliminary data.</text>
</comment>
<dbReference type="EMBL" id="QGNW01000020">
    <property type="protein sequence ID" value="RVX14766.1"/>
    <property type="molecule type" value="Genomic_DNA"/>
</dbReference>
<dbReference type="Proteomes" id="UP000288805">
    <property type="component" value="Unassembled WGS sequence"/>
</dbReference>
<reference evidence="1 2" key="1">
    <citation type="journal article" date="2018" name="PLoS Genet.">
        <title>Population sequencing reveals clonal diversity and ancestral inbreeding in the grapevine cultivar Chardonnay.</title>
        <authorList>
            <person name="Roach M.J."/>
            <person name="Johnson D.L."/>
            <person name="Bohlmann J."/>
            <person name="van Vuuren H.J."/>
            <person name="Jones S.J."/>
            <person name="Pretorius I.S."/>
            <person name="Schmidt S.A."/>
            <person name="Borneman A.R."/>
        </authorList>
    </citation>
    <scope>NUCLEOTIDE SEQUENCE [LARGE SCALE GENOMIC DNA]</scope>
    <source>
        <strain evidence="2">cv. Chardonnay</strain>
        <tissue evidence="1">Leaf</tissue>
    </source>
</reference>
<proteinExistence type="predicted"/>
<evidence type="ECO:0000313" key="2">
    <source>
        <dbReference type="Proteomes" id="UP000288805"/>
    </source>
</evidence>
<dbReference type="AlphaFoldDB" id="A0A438K0M9"/>
<evidence type="ECO:0008006" key="3">
    <source>
        <dbReference type="Google" id="ProtNLM"/>
    </source>
</evidence>
<name>A0A438K0M9_VITVI</name>
<sequence length="80" mass="9284">MSYFLGMEVHQNHHEIFICQQKYAKEILKRFKMEECKPTSTPMNQKEKFFKEDGIVAQSTAEAEYIAAAAAANQALWIRN</sequence>
<protein>
    <recommendedName>
        <fullName evidence="3">Reverse transcriptase Ty1/copia-type domain-containing protein</fullName>
    </recommendedName>
</protein>